<dbReference type="CDD" id="cd01301">
    <property type="entry name" value="rDP_like"/>
    <property type="match status" value="1"/>
</dbReference>
<dbReference type="EMBL" id="AP023367">
    <property type="protein sequence ID" value="BCJ93726.1"/>
    <property type="molecule type" value="Genomic_DNA"/>
</dbReference>
<dbReference type="GO" id="GO:0070573">
    <property type="term" value="F:metallodipeptidase activity"/>
    <property type="evidence" value="ECO:0007669"/>
    <property type="project" value="InterPro"/>
</dbReference>
<dbReference type="InterPro" id="IPR008257">
    <property type="entry name" value="Pept_M19"/>
</dbReference>
<protein>
    <submittedName>
        <fullName evidence="1">Peptidase</fullName>
    </submittedName>
</protein>
<dbReference type="GO" id="GO:0006508">
    <property type="term" value="P:proteolysis"/>
    <property type="evidence" value="ECO:0007669"/>
    <property type="project" value="InterPro"/>
</dbReference>
<dbReference type="SUPFAM" id="SSF51556">
    <property type="entry name" value="Metallo-dependent hydrolases"/>
    <property type="match status" value="1"/>
</dbReference>
<sequence length="332" mass="37958">MKVADMHCDTITALYNTVVKGEISNLNRNTYHIDIEKMQKGDYLLQNFAIFVDLKGQEHPLEYCLKAIDFYYGQLELYKDTLAPVFTYEDIRRNKEAGKISTLLTIEEGGVTKSSLEHLRNFYRLGVRMLTLTWNYENGIGHPNFTRTEDQKPDFYTSQTEKGLTDFGLKMIWEMEQLGMIIDVSHLSDAGFYQVLENTTKPFVASHSNARNVCRHVRNLTDDMIVKLAERGGITGMNFCPSFLQEVKQEEEAVGTIASLVENIKHIANVGGYECIGLGSDFDGIPSHKELPDASYLPLLEEALKREGFQNHEIEAIFYKNVLRVYKEILSR</sequence>
<name>A0A6S6QVL8_9FIRM</name>
<proteinExistence type="predicted"/>
<dbReference type="KEGG" id="acel:acsn021_12950"/>
<evidence type="ECO:0000313" key="2">
    <source>
        <dbReference type="Proteomes" id="UP000515561"/>
    </source>
</evidence>
<gene>
    <name evidence="1" type="ORF">acsn021_12950</name>
</gene>
<dbReference type="Gene3D" id="3.20.20.140">
    <property type="entry name" value="Metal-dependent hydrolases"/>
    <property type="match status" value="1"/>
</dbReference>
<dbReference type="PANTHER" id="PTHR10443">
    <property type="entry name" value="MICROSOMAL DIPEPTIDASE"/>
    <property type="match status" value="1"/>
</dbReference>
<accession>A0A6S6QVL8</accession>
<keyword evidence="2" id="KW-1185">Reference proteome</keyword>
<dbReference type="AlphaFoldDB" id="A0A6S6QVL8"/>
<dbReference type="Proteomes" id="UP000515561">
    <property type="component" value="Chromosome"/>
</dbReference>
<dbReference type="RefSeq" id="WP_184092883.1">
    <property type="nucleotide sequence ID" value="NZ_AP023367.1"/>
</dbReference>
<reference evidence="1 2" key="1">
    <citation type="journal article" date="2016" name="Int. J. Syst. Evol. Microbiol.">
        <title>Descriptions of Anaerotaenia torta gen. nov., sp. nov. and Anaerocolumna cellulosilytica gen. nov., sp. nov. isolated from a methanogenic reactor of cattle waste.</title>
        <authorList>
            <person name="Uek A."/>
            <person name="Ohtaki Y."/>
            <person name="Kaku N."/>
            <person name="Ueki K."/>
        </authorList>
    </citation>
    <scope>NUCLEOTIDE SEQUENCE [LARGE SCALE GENOMIC DNA]</scope>
    <source>
        <strain evidence="1 2">SN021</strain>
    </source>
</reference>
<dbReference type="PANTHER" id="PTHR10443:SF12">
    <property type="entry name" value="DIPEPTIDASE"/>
    <property type="match status" value="1"/>
</dbReference>
<dbReference type="PROSITE" id="PS51365">
    <property type="entry name" value="RENAL_DIPEPTIDASE_2"/>
    <property type="match status" value="1"/>
</dbReference>
<organism evidence="1 2">
    <name type="scientific">Anaerocolumna cellulosilytica</name>
    <dbReference type="NCBI Taxonomy" id="433286"/>
    <lineage>
        <taxon>Bacteria</taxon>
        <taxon>Bacillati</taxon>
        <taxon>Bacillota</taxon>
        <taxon>Clostridia</taxon>
        <taxon>Lachnospirales</taxon>
        <taxon>Lachnospiraceae</taxon>
        <taxon>Anaerocolumna</taxon>
    </lineage>
</organism>
<dbReference type="Pfam" id="PF01244">
    <property type="entry name" value="Peptidase_M19"/>
    <property type="match status" value="1"/>
</dbReference>
<evidence type="ECO:0000313" key="1">
    <source>
        <dbReference type="EMBL" id="BCJ93726.1"/>
    </source>
</evidence>
<dbReference type="InterPro" id="IPR032466">
    <property type="entry name" value="Metal_Hydrolase"/>
</dbReference>